<gene>
    <name evidence="1" type="ORF">V1478_007775</name>
</gene>
<dbReference type="AlphaFoldDB" id="A0ABD2AWV5"/>
<keyword evidence="2" id="KW-1185">Reference proteome</keyword>
<dbReference type="EMBL" id="JAUDFV010000138">
    <property type="protein sequence ID" value="KAL2725102.1"/>
    <property type="molecule type" value="Genomic_DNA"/>
</dbReference>
<reference evidence="1 2" key="1">
    <citation type="journal article" date="2024" name="Ann. Entomol. Soc. Am.">
        <title>Genomic analyses of the southern and eastern yellowjacket wasps (Hymenoptera: Vespidae) reveal evolutionary signatures of social life.</title>
        <authorList>
            <person name="Catto M.A."/>
            <person name="Caine P.B."/>
            <person name="Orr S.E."/>
            <person name="Hunt B.G."/>
            <person name="Goodisman M.A.D."/>
        </authorList>
    </citation>
    <scope>NUCLEOTIDE SEQUENCE [LARGE SCALE GENOMIC DNA]</scope>
    <source>
        <strain evidence="1">233</strain>
        <tissue evidence="1">Head and thorax</tissue>
    </source>
</reference>
<dbReference type="Proteomes" id="UP001607302">
    <property type="component" value="Unassembled WGS sequence"/>
</dbReference>
<protein>
    <submittedName>
        <fullName evidence="1">Uncharacterized protein</fullName>
    </submittedName>
</protein>
<comment type="caution">
    <text evidence="1">The sequence shown here is derived from an EMBL/GenBank/DDBJ whole genome shotgun (WGS) entry which is preliminary data.</text>
</comment>
<name>A0ABD2AWV5_VESSQ</name>
<evidence type="ECO:0000313" key="1">
    <source>
        <dbReference type="EMBL" id="KAL2725102.1"/>
    </source>
</evidence>
<accession>A0ABD2AWV5</accession>
<sequence>MLDCNHIYFERRNTGLVVNCETRPIAFVDFTSMPYVPLYRTLSSFSILMQKACPSKTYQVKRVKI</sequence>
<organism evidence="1 2">
    <name type="scientific">Vespula squamosa</name>
    <name type="common">Southern yellow jacket</name>
    <name type="synonym">Wasp</name>
    <dbReference type="NCBI Taxonomy" id="30214"/>
    <lineage>
        <taxon>Eukaryota</taxon>
        <taxon>Metazoa</taxon>
        <taxon>Ecdysozoa</taxon>
        <taxon>Arthropoda</taxon>
        <taxon>Hexapoda</taxon>
        <taxon>Insecta</taxon>
        <taxon>Pterygota</taxon>
        <taxon>Neoptera</taxon>
        <taxon>Endopterygota</taxon>
        <taxon>Hymenoptera</taxon>
        <taxon>Apocrita</taxon>
        <taxon>Aculeata</taxon>
        <taxon>Vespoidea</taxon>
        <taxon>Vespidae</taxon>
        <taxon>Vespinae</taxon>
        <taxon>Vespula</taxon>
    </lineage>
</organism>
<evidence type="ECO:0000313" key="2">
    <source>
        <dbReference type="Proteomes" id="UP001607302"/>
    </source>
</evidence>
<proteinExistence type="predicted"/>